<dbReference type="EMBL" id="LNJQ01000001">
    <property type="protein sequence ID" value="KWZ43375.1"/>
    <property type="molecule type" value="Genomic_DNA"/>
</dbReference>
<dbReference type="Proteomes" id="UP000070255">
    <property type="component" value="Unassembled WGS sequence"/>
</dbReference>
<organism evidence="1 2">
    <name type="scientific">Burkholderia savannae</name>
    <dbReference type="NCBI Taxonomy" id="1637837"/>
    <lineage>
        <taxon>Bacteria</taxon>
        <taxon>Pseudomonadati</taxon>
        <taxon>Pseudomonadota</taxon>
        <taxon>Betaproteobacteria</taxon>
        <taxon>Burkholderiales</taxon>
        <taxon>Burkholderiaceae</taxon>
        <taxon>Burkholderia</taxon>
        <taxon>pseudomallei group</taxon>
    </lineage>
</organism>
<proteinExistence type="predicted"/>
<accession>A0ABR5TFM3</accession>
<reference evidence="1 2" key="1">
    <citation type="submission" date="2015-11" db="EMBL/GenBank/DDBJ databases">
        <authorList>
            <person name="Sahl J."/>
            <person name="Wagner D."/>
            <person name="Keim P."/>
        </authorList>
    </citation>
    <scope>NUCLEOTIDE SEQUENCE [LARGE SCALE GENOMIC DNA]</scope>
    <source>
        <strain evidence="1 2">BDU18</strain>
    </source>
</reference>
<protein>
    <submittedName>
        <fullName evidence="1">Uncharacterized protein</fullName>
    </submittedName>
</protein>
<evidence type="ECO:0000313" key="2">
    <source>
        <dbReference type="Proteomes" id="UP000070255"/>
    </source>
</evidence>
<sequence>MFQNNLKVAKVQVGVNGGSAAQWSATSIAIAEKVATFGADSVEVSVRRNEVTQSHGDRFREVARAYYSPNPNHSVWDDKEKWKVLQADAAHLSTQQDVNIYDEFSDLNQKLIDKGMDDNAADQKAGAVIAKKYHLPKDWQLPIGNVLNDVSRDAMNVDVAPANDGLGALDRCLNGKIVRMMTTCS</sequence>
<evidence type="ECO:0000313" key="1">
    <source>
        <dbReference type="EMBL" id="KWZ43375.1"/>
    </source>
</evidence>
<name>A0ABR5TFM3_9BURK</name>
<gene>
    <name evidence="1" type="ORF">WS72_11220</name>
</gene>
<keyword evidence="2" id="KW-1185">Reference proteome</keyword>
<comment type="caution">
    <text evidence="1">The sequence shown here is derived from an EMBL/GenBank/DDBJ whole genome shotgun (WGS) entry which is preliminary data.</text>
</comment>